<keyword evidence="2 6" id="KW-0349">Heme</keyword>
<feature type="chain" id="PRO_5020195037" evidence="7">
    <location>
        <begin position="19"/>
        <end position="265"/>
    </location>
</feature>
<reference evidence="9 10" key="1">
    <citation type="submission" date="2019-02" db="EMBL/GenBank/DDBJ databases">
        <title>Dyella amyloliquefaciens sp. nov., isolated from forest soil.</title>
        <authorList>
            <person name="Gao Z.-H."/>
            <person name="Qiu L.-H."/>
        </authorList>
    </citation>
    <scope>NUCLEOTIDE SEQUENCE [LARGE SCALE GENOMIC DNA]</scope>
    <source>
        <strain evidence="9 10">KACC 12747</strain>
    </source>
</reference>
<evidence type="ECO:0000256" key="4">
    <source>
        <dbReference type="ARBA" id="ARBA00022982"/>
    </source>
</evidence>
<dbReference type="AlphaFoldDB" id="A0A4R0Z1H8"/>
<feature type="domain" description="Cytochrome c" evidence="8">
    <location>
        <begin position="172"/>
        <end position="260"/>
    </location>
</feature>
<accession>A0A4R0Z1H8</accession>
<name>A0A4R0Z1H8_9GAMM</name>
<evidence type="ECO:0000256" key="5">
    <source>
        <dbReference type="ARBA" id="ARBA00023004"/>
    </source>
</evidence>
<dbReference type="InterPro" id="IPR009056">
    <property type="entry name" value="Cyt_c-like_dom"/>
</dbReference>
<evidence type="ECO:0000259" key="8">
    <source>
        <dbReference type="PROSITE" id="PS51007"/>
    </source>
</evidence>
<dbReference type="InterPro" id="IPR036909">
    <property type="entry name" value="Cyt_c-like_dom_sf"/>
</dbReference>
<sequence>MLRRLCLLLIALPCALQAADLTVKLHGRTITYTDSQLRQRPDVRSIDLPNDVAYHGATHYRAVPLKALLPGLKPTDHLQFVALDGFAAEVPSGVLLNDKGSEALLAIEDPAHPWPNLPGKDVSAGPFYVVWLRPRAAGINPEQWPYQLSTIRQLENAAERFPAMQPGHDASARVQRGFEVFQRICLACHTLNGQGDARLGPDLNAPRSPTEYMQAGYLRQYIRDPQSLRHWPQAKMPGFKAQVLSDTDLDAVIDYLGHMAKQRKP</sequence>
<keyword evidence="7" id="KW-0732">Signal</keyword>
<dbReference type="Pfam" id="PF00034">
    <property type="entry name" value="Cytochrom_C"/>
    <property type="match status" value="1"/>
</dbReference>
<dbReference type="Gene3D" id="1.10.760.10">
    <property type="entry name" value="Cytochrome c-like domain"/>
    <property type="match status" value="1"/>
</dbReference>
<dbReference type="GO" id="GO:0009055">
    <property type="term" value="F:electron transfer activity"/>
    <property type="evidence" value="ECO:0007669"/>
    <property type="project" value="InterPro"/>
</dbReference>
<evidence type="ECO:0000313" key="10">
    <source>
        <dbReference type="Proteomes" id="UP000291822"/>
    </source>
</evidence>
<feature type="signal peptide" evidence="7">
    <location>
        <begin position="1"/>
        <end position="18"/>
    </location>
</feature>
<dbReference type="PANTHER" id="PTHR37823:SF1">
    <property type="entry name" value="CYTOCHROME C-553-LIKE"/>
    <property type="match status" value="1"/>
</dbReference>
<proteinExistence type="predicted"/>
<keyword evidence="4" id="KW-0249">Electron transport</keyword>
<evidence type="ECO:0000256" key="3">
    <source>
        <dbReference type="ARBA" id="ARBA00022723"/>
    </source>
</evidence>
<evidence type="ECO:0000256" key="6">
    <source>
        <dbReference type="PROSITE-ProRule" id="PRU00433"/>
    </source>
</evidence>
<protein>
    <submittedName>
        <fullName evidence="9">C-type cytochrome</fullName>
    </submittedName>
</protein>
<keyword evidence="3 6" id="KW-0479">Metal-binding</keyword>
<gene>
    <name evidence="9" type="ORF">EZM97_09360</name>
</gene>
<dbReference type="GO" id="GO:0046872">
    <property type="term" value="F:metal ion binding"/>
    <property type="evidence" value="ECO:0007669"/>
    <property type="project" value="UniProtKB-KW"/>
</dbReference>
<dbReference type="RefSeq" id="WP_131149763.1">
    <property type="nucleotide sequence ID" value="NZ_SJTG01000001.1"/>
</dbReference>
<dbReference type="PANTHER" id="PTHR37823">
    <property type="entry name" value="CYTOCHROME C-553-LIKE"/>
    <property type="match status" value="1"/>
</dbReference>
<evidence type="ECO:0000256" key="1">
    <source>
        <dbReference type="ARBA" id="ARBA00022448"/>
    </source>
</evidence>
<dbReference type="EMBL" id="SJTG01000001">
    <property type="protein sequence ID" value="TCI13454.1"/>
    <property type="molecule type" value="Genomic_DNA"/>
</dbReference>
<dbReference type="Proteomes" id="UP000291822">
    <property type="component" value="Unassembled WGS sequence"/>
</dbReference>
<evidence type="ECO:0000256" key="2">
    <source>
        <dbReference type="ARBA" id="ARBA00022617"/>
    </source>
</evidence>
<evidence type="ECO:0000256" key="7">
    <source>
        <dbReference type="SAM" id="SignalP"/>
    </source>
</evidence>
<keyword evidence="5 6" id="KW-0408">Iron</keyword>
<keyword evidence="1" id="KW-0813">Transport</keyword>
<organism evidence="9 10">
    <name type="scientific">Dyella soli</name>
    <dbReference type="NCBI Taxonomy" id="522319"/>
    <lineage>
        <taxon>Bacteria</taxon>
        <taxon>Pseudomonadati</taxon>
        <taxon>Pseudomonadota</taxon>
        <taxon>Gammaproteobacteria</taxon>
        <taxon>Lysobacterales</taxon>
        <taxon>Rhodanobacteraceae</taxon>
        <taxon>Dyella</taxon>
    </lineage>
</organism>
<dbReference type="SUPFAM" id="SSF46626">
    <property type="entry name" value="Cytochrome c"/>
    <property type="match status" value="1"/>
</dbReference>
<dbReference type="GO" id="GO:0020037">
    <property type="term" value="F:heme binding"/>
    <property type="evidence" value="ECO:0007669"/>
    <property type="project" value="InterPro"/>
</dbReference>
<dbReference type="InterPro" id="IPR051811">
    <property type="entry name" value="Cytochrome_c550/c551-like"/>
</dbReference>
<comment type="caution">
    <text evidence="9">The sequence shown here is derived from an EMBL/GenBank/DDBJ whole genome shotgun (WGS) entry which is preliminary data.</text>
</comment>
<dbReference type="PROSITE" id="PS51007">
    <property type="entry name" value="CYTC"/>
    <property type="match status" value="1"/>
</dbReference>
<keyword evidence="10" id="KW-1185">Reference proteome</keyword>
<evidence type="ECO:0000313" key="9">
    <source>
        <dbReference type="EMBL" id="TCI13454.1"/>
    </source>
</evidence>